<dbReference type="RefSeq" id="XP_005826656.1">
    <property type="nucleotide sequence ID" value="XM_005826599.1"/>
</dbReference>
<dbReference type="AlphaFoldDB" id="L1ITT4"/>
<reference evidence="4" key="2">
    <citation type="submission" date="2012-11" db="EMBL/GenBank/DDBJ databases">
        <authorList>
            <person name="Kuo A."/>
            <person name="Curtis B.A."/>
            <person name="Tanifuji G."/>
            <person name="Burki F."/>
            <person name="Gruber A."/>
            <person name="Irimia M."/>
            <person name="Maruyama S."/>
            <person name="Arias M.C."/>
            <person name="Ball S.G."/>
            <person name="Gile G.H."/>
            <person name="Hirakawa Y."/>
            <person name="Hopkins J.F."/>
            <person name="Rensing S.A."/>
            <person name="Schmutz J."/>
            <person name="Symeonidi A."/>
            <person name="Elias M."/>
            <person name="Eveleigh R.J."/>
            <person name="Herman E.K."/>
            <person name="Klute M.J."/>
            <person name="Nakayama T."/>
            <person name="Obornik M."/>
            <person name="Reyes-Prieto A."/>
            <person name="Armbrust E.V."/>
            <person name="Aves S.J."/>
            <person name="Beiko R.G."/>
            <person name="Coutinho P."/>
            <person name="Dacks J.B."/>
            <person name="Durnford D.G."/>
            <person name="Fast N.M."/>
            <person name="Green B.R."/>
            <person name="Grisdale C."/>
            <person name="Hempe F."/>
            <person name="Henrissat B."/>
            <person name="Hoppner M.P."/>
            <person name="Ishida K.-I."/>
            <person name="Kim E."/>
            <person name="Koreny L."/>
            <person name="Kroth P.G."/>
            <person name="Liu Y."/>
            <person name="Malik S.-B."/>
            <person name="Maier U.G."/>
            <person name="McRose D."/>
            <person name="Mock T."/>
            <person name="Neilson J.A."/>
            <person name="Onodera N.T."/>
            <person name="Poole A.M."/>
            <person name="Pritham E.J."/>
            <person name="Richards T.A."/>
            <person name="Rocap G."/>
            <person name="Roy S.W."/>
            <person name="Sarai C."/>
            <person name="Schaack S."/>
            <person name="Shirato S."/>
            <person name="Slamovits C.H."/>
            <person name="Spencer D.F."/>
            <person name="Suzuki S."/>
            <person name="Worden A.Z."/>
            <person name="Zauner S."/>
            <person name="Barry K."/>
            <person name="Bell C."/>
            <person name="Bharti A.K."/>
            <person name="Crow J.A."/>
            <person name="Grimwood J."/>
            <person name="Kramer R."/>
            <person name="Lindquist E."/>
            <person name="Lucas S."/>
            <person name="Salamov A."/>
            <person name="McFadden G.I."/>
            <person name="Lane C.E."/>
            <person name="Keeling P.J."/>
            <person name="Gray M.W."/>
            <person name="Grigoriev I.V."/>
            <person name="Archibald J.M."/>
        </authorList>
    </citation>
    <scope>NUCLEOTIDE SEQUENCE</scope>
    <source>
        <strain evidence="4">CCMP2712</strain>
    </source>
</reference>
<accession>L1ITT4</accession>
<proteinExistence type="predicted"/>
<name>L1ITT4_GUITC</name>
<reference evidence="3" key="3">
    <citation type="submission" date="2015-06" db="UniProtKB">
        <authorList>
            <consortium name="EnsemblProtists"/>
        </authorList>
    </citation>
    <scope>IDENTIFICATION</scope>
</reference>
<gene>
    <name evidence="2" type="ORF">GUITHDRAFT_154341</name>
</gene>
<dbReference type="Pfam" id="PF00622">
    <property type="entry name" value="SPRY"/>
    <property type="match status" value="1"/>
</dbReference>
<evidence type="ECO:0000313" key="2">
    <source>
        <dbReference type="EMBL" id="EKX39676.1"/>
    </source>
</evidence>
<dbReference type="PROSITE" id="PS50188">
    <property type="entry name" value="B302_SPRY"/>
    <property type="match status" value="1"/>
</dbReference>
<dbReference type="InterPro" id="IPR003877">
    <property type="entry name" value="SPRY_dom"/>
</dbReference>
<keyword evidence="4" id="KW-1185">Reference proteome</keyword>
<dbReference type="Proteomes" id="UP000011087">
    <property type="component" value="Unassembled WGS sequence"/>
</dbReference>
<reference evidence="2 4" key="1">
    <citation type="journal article" date="2012" name="Nature">
        <title>Algal genomes reveal evolutionary mosaicism and the fate of nucleomorphs.</title>
        <authorList>
            <consortium name="DOE Joint Genome Institute"/>
            <person name="Curtis B.A."/>
            <person name="Tanifuji G."/>
            <person name="Burki F."/>
            <person name="Gruber A."/>
            <person name="Irimia M."/>
            <person name="Maruyama S."/>
            <person name="Arias M.C."/>
            <person name="Ball S.G."/>
            <person name="Gile G.H."/>
            <person name="Hirakawa Y."/>
            <person name="Hopkins J.F."/>
            <person name="Kuo A."/>
            <person name="Rensing S.A."/>
            <person name="Schmutz J."/>
            <person name="Symeonidi A."/>
            <person name="Elias M."/>
            <person name="Eveleigh R.J."/>
            <person name="Herman E.K."/>
            <person name="Klute M.J."/>
            <person name="Nakayama T."/>
            <person name="Obornik M."/>
            <person name="Reyes-Prieto A."/>
            <person name="Armbrust E.V."/>
            <person name="Aves S.J."/>
            <person name="Beiko R.G."/>
            <person name="Coutinho P."/>
            <person name="Dacks J.B."/>
            <person name="Durnford D.G."/>
            <person name="Fast N.M."/>
            <person name="Green B.R."/>
            <person name="Grisdale C.J."/>
            <person name="Hempel F."/>
            <person name="Henrissat B."/>
            <person name="Hoppner M.P."/>
            <person name="Ishida K."/>
            <person name="Kim E."/>
            <person name="Koreny L."/>
            <person name="Kroth P.G."/>
            <person name="Liu Y."/>
            <person name="Malik S.B."/>
            <person name="Maier U.G."/>
            <person name="McRose D."/>
            <person name="Mock T."/>
            <person name="Neilson J.A."/>
            <person name="Onodera N.T."/>
            <person name="Poole A.M."/>
            <person name="Pritham E.J."/>
            <person name="Richards T.A."/>
            <person name="Rocap G."/>
            <person name="Roy S.W."/>
            <person name="Sarai C."/>
            <person name="Schaack S."/>
            <person name="Shirato S."/>
            <person name="Slamovits C.H."/>
            <person name="Spencer D.F."/>
            <person name="Suzuki S."/>
            <person name="Worden A.Z."/>
            <person name="Zauner S."/>
            <person name="Barry K."/>
            <person name="Bell C."/>
            <person name="Bharti A.K."/>
            <person name="Crow J.A."/>
            <person name="Grimwood J."/>
            <person name="Kramer R."/>
            <person name="Lindquist E."/>
            <person name="Lucas S."/>
            <person name="Salamov A."/>
            <person name="McFadden G.I."/>
            <person name="Lane C.E."/>
            <person name="Keeling P.J."/>
            <person name="Gray M.W."/>
            <person name="Grigoriev I.V."/>
            <person name="Archibald J.M."/>
        </authorList>
    </citation>
    <scope>NUCLEOTIDE SEQUENCE</scope>
    <source>
        <strain evidence="2 4">CCMP2712</strain>
    </source>
</reference>
<feature type="domain" description="B30.2/SPRY" evidence="1">
    <location>
        <begin position="1"/>
        <end position="200"/>
    </location>
</feature>
<dbReference type="InterPro" id="IPR013320">
    <property type="entry name" value="ConA-like_dom_sf"/>
</dbReference>
<dbReference type="KEGG" id="gtt:GUITHDRAFT_154341"/>
<dbReference type="SUPFAM" id="SSF49899">
    <property type="entry name" value="Concanavalin A-like lectins/glucanases"/>
    <property type="match status" value="1"/>
</dbReference>
<dbReference type="GeneID" id="17296434"/>
<organism evidence="2">
    <name type="scientific">Guillardia theta (strain CCMP2712)</name>
    <name type="common">Cryptophyte</name>
    <dbReference type="NCBI Taxonomy" id="905079"/>
    <lineage>
        <taxon>Eukaryota</taxon>
        <taxon>Cryptophyceae</taxon>
        <taxon>Pyrenomonadales</taxon>
        <taxon>Geminigeraceae</taxon>
        <taxon>Guillardia</taxon>
    </lineage>
</organism>
<dbReference type="HOGENOM" id="CLU_917009_0_0_1"/>
<sequence>MTEIEKVDFRWSENHVAHGIKIDRLGTSAIRTDFFQVGSVRTAQPIPPDGMYYFEMTVKRPGKHVGSMMGGFYWLGICTDEVDNWDGVWWKDYRKEFCWAMRSESDSGSSRGDTQGRAELLSPHKKQADVWVSGSAVGSGSVVGFCVDSSKGKLWFYRDQELVDERPAFRELPRDVDLFAFVTLYHPGSSAQISARHVPSSRPDDDHDVAGFDGFYTCWSREFVGPGLKLSSNLLRAAFENKVSQGKSMSVRSEAEIPLDIGEHFFELSISIPGQHKGACLQGGFTSEFAARVLIAGKERGSGM</sequence>
<feature type="non-terminal residue" evidence="2">
    <location>
        <position position="1"/>
    </location>
</feature>
<dbReference type="InterPro" id="IPR043136">
    <property type="entry name" value="B30.2/SPRY_sf"/>
</dbReference>
<evidence type="ECO:0000313" key="3">
    <source>
        <dbReference type="EnsemblProtists" id="EKX39676"/>
    </source>
</evidence>
<dbReference type="EMBL" id="JH993037">
    <property type="protein sequence ID" value="EKX39676.1"/>
    <property type="molecule type" value="Genomic_DNA"/>
</dbReference>
<dbReference type="EnsemblProtists" id="EKX39676">
    <property type="protein sequence ID" value="EKX39676"/>
    <property type="gene ID" value="GUITHDRAFT_154341"/>
</dbReference>
<dbReference type="PaxDb" id="55529-EKX39676"/>
<dbReference type="Gene3D" id="2.60.120.920">
    <property type="match status" value="1"/>
</dbReference>
<dbReference type="InterPro" id="IPR001870">
    <property type="entry name" value="B30.2/SPRY"/>
</dbReference>
<evidence type="ECO:0000259" key="1">
    <source>
        <dbReference type="PROSITE" id="PS50188"/>
    </source>
</evidence>
<evidence type="ECO:0000313" key="4">
    <source>
        <dbReference type="Proteomes" id="UP000011087"/>
    </source>
</evidence>
<protein>
    <recommendedName>
        <fullName evidence="1">B30.2/SPRY domain-containing protein</fullName>
    </recommendedName>
</protein>